<dbReference type="EC" id="3.1.3.15" evidence="3"/>
<keyword evidence="5" id="KW-0479">Metal-binding</keyword>
<evidence type="ECO:0000256" key="3">
    <source>
        <dbReference type="ARBA" id="ARBA00013085"/>
    </source>
</evidence>
<dbReference type="AlphaFoldDB" id="D8K542"/>
<dbReference type="GO" id="GO:0046872">
    <property type="term" value="F:metal ion binding"/>
    <property type="evidence" value="ECO:0007669"/>
    <property type="project" value="UniProtKB-KW"/>
</dbReference>
<dbReference type="KEGG" id="nwa:Nwat_1081"/>
<dbReference type="GO" id="GO:0004401">
    <property type="term" value="F:histidinol-phosphatase activity"/>
    <property type="evidence" value="ECO:0007669"/>
    <property type="project" value="UniProtKB-EC"/>
</dbReference>
<evidence type="ECO:0000256" key="8">
    <source>
        <dbReference type="ARBA" id="ARBA00033209"/>
    </source>
</evidence>
<keyword evidence="7" id="KW-0460">Magnesium</keyword>
<dbReference type="InterPro" id="IPR006385">
    <property type="entry name" value="HAD_hydro_SerB1"/>
</dbReference>
<dbReference type="CDD" id="cd02612">
    <property type="entry name" value="HAD_PGPPase"/>
    <property type="match status" value="1"/>
</dbReference>
<dbReference type="HOGENOM" id="CLU_052657_1_1_6"/>
<dbReference type="InterPro" id="IPR023214">
    <property type="entry name" value="HAD_sf"/>
</dbReference>
<protein>
    <recommendedName>
        <fullName evidence="4">Histidinol-phosphatase</fullName>
        <ecNumber evidence="3">3.1.3.15</ecNumber>
    </recommendedName>
    <alternativeName>
        <fullName evidence="8">Histidinol-phosphate phosphatase</fullName>
    </alternativeName>
</protein>
<dbReference type="Gene3D" id="3.40.50.1000">
    <property type="entry name" value="HAD superfamily/HAD-like"/>
    <property type="match status" value="1"/>
</dbReference>
<accession>D8K542</accession>
<evidence type="ECO:0000256" key="6">
    <source>
        <dbReference type="ARBA" id="ARBA00022801"/>
    </source>
</evidence>
<evidence type="ECO:0000313" key="11">
    <source>
        <dbReference type="EMBL" id="ADJ28019.1"/>
    </source>
</evidence>
<sequence length="243" mass="27619">MMGLAIFDLDNTLLGGDSDYLWGQFLVEQGIVNSDDYQQTNQAFYRQYQDGTLNIYEFLAFQLAPLRQYSPQQLDLWRSQYLEEKIRPIILSQAQELLALHRSQGHTLLIITATNRFITGPIAKMLGVNDLIATEPEMRDGCYTGQVKGIPSYGEGKVTRLKTWLKERALTLKTSWFYSDSHNDIPLLEQVTYPVAVDPDNLLNTYADTKGWAIISLRKKQADIYSLLPVEIRRSFKEGGGSG</sequence>
<comment type="pathway">
    <text evidence="1">Amino-acid biosynthesis; L-histidine biosynthesis; L-histidine from 5-phospho-alpha-D-ribose 1-diphosphate: step 8/9.</text>
</comment>
<dbReference type="NCBIfam" id="TIGR01488">
    <property type="entry name" value="HAD-SF-IB"/>
    <property type="match status" value="1"/>
</dbReference>
<comment type="function">
    <text evidence="10">Catalyzes the dephosphorylation of histidinol-phosphate to histidinol, the direct precursor of histidine.</text>
</comment>
<dbReference type="SUPFAM" id="SSF56784">
    <property type="entry name" value="HAD-like"/>
    <property type="match status" value="1"/>
</dbReference>
<reference evidence="11 12" key="1">
    <citation type="submission" date="2010-06" db="EMBL/GenBank/DDBJ databases">
        <title>Complete sequence of chromosome of Nitrosococcus watsoni C-113.</title>
        <authorList>
            <consortium name="US DOE Joint Genome Institute"/>
            <person name="Lucas S."/>
            <person name="Copeland A."/>
            <person name="Lapidus A."/>
            <person name="Cheng J.-F."/>
            <person name="Bruce D."/>
            <person name="Goodwin L."/>
            <person name="Pitluck S."/>
            <person name="Malfatti S.A."/>
            <person name="Chain P.S.G."/>
            <person name="Land M."/>
            <person name="Hauser L."/>
            <person name="Kyrpides N."/>
            <person name="Ivanova N."/>
            <person name="Cambell M.A."/>
            <person name="Heidelberg J.F."/>
            <person name="Klotz M.G."/>
            <person name="Woyke T."/>
        </authorList>
    </citation>
    <scope>NUCLEOTIDE SEQUENCE [LARGE SCALE GENOMIC DNA]</scope>
    <source>
        <strain evidence="11 12">C-113</strain>
    </source>
</reference>
<dbReference type="STRING" id="105559.Nwat_1081"/>
<evidence type="ECO:0000256" key="2">
    <source>
        <dbReference type="ARBA" id="ARBA00009184"/>
    </source>
</evidence>
<name>D8K542_NITWC</name>
<comment type="similarity">
    <text evidence="2">Belongs to the HAD-like hydrolase superfamily. SerB family.</text>
</comment>
<keyword evidence="6 11" id="KW-0378">Hydrolase</keyword>
<dbReference type="Proteomes" id="UP000000393">
    <property type="component" value="Chromosome"/>
</dbReference>
<dbReference type="InterPro" id="IPR036412">
    <property type="entry name" value="HAD-like_sf"/>
</dbReference>
<evidence type="ECO:0000256" key="4">
    <source>
        <dbReference type="ARBA" id="ARBA00021697"/>
    </source>
</evidence>
<evidence type="ECO:0000256" key="10">
    <source>
        <dbReference type="ARBA" id="ARBA00053547"/>
    </source>
</evidence>
<evidence type="ECO:0000256" key="1">
    <source>
        <dbReference type="ARBA" id="ARBA00004970"/>
    </source>
</evidence>
<proteinExistence type="inferred from homology"/>
<dbReference type="PANTHER" id="PTHR43344">
    <property type="entry name" value="PHOSPHOSERINE PHOSPHATASE"/>
    <property type="match status" value="1"/>
</dbReference>
<keyword evidence="12" id="KW-1185">Reference proteome</keyword>
<dbReference type="Gene3D" id="1.20.1440.100">
    <property type="entry name" value="SG protein - dephosphorylation function"/>
    <property type="match status" value="1"/>
</dbReference>
<gene>
    <name evidence="11" type="ordered locus">Nwat_1081</name>
</gene>
<evidence type="ECO:0000256" key="7">
    <source>
        <dbReference type="ARBA" id="ARBA00022842"/>
    </source>
</evidence>
<dbReference type="Pfam" id="PF12710">
    <property type="entry name" value="HAD"/>
    <property type="match status" value="1"/>
</dbReference>
<dbReference type="InterPro" id="IPR050582">
    <property type="entry name" value="HAD-like_SerB"/>
</dbReference>
<evidence type="ECO:0000313" key="12">
    <source>
        <dbReference type="Proteomes" id="UP000000393"/>
    </source>
</evidence>
<evidence type="ECO:0000256" key="9">
    <source>
        <dbReference type="ARBA" id="ARBA00052092"/>
    </source>
</evidence>
<dbReference type="eggNOG" id="COG0560">
    <property type="taxonomic scope" value="Bacteria"/>
</dbReference>
<organism evidence="11 12">
    <name type="scientific">Nitrosococcus watsoni (strain C-113)</name>
    <dbReference type="NCBI Taxonomy" id="105559"/>
    <lineage>
        <taxon>Bacteria</taxon>
        <taxon>Pseudomonadati</taxon>
        <taxon>Pseudomonadota</taxon>
        <taxon>Gammaproteobacteria</taxon>
        <taxon>Chromatiales</taxon>
        <taxon>Chromatiaceae</taxon>
        <taxon>Nitrosococcus</taxon>
    </lineage>
</organism>
<dbReference type="NCBIfam" id="TIGR01490">
    <property type="entry name" value="HAD-SF-IB-hyp1"/>
    <property type="match status" value="1"/>
</dbReference>
<evidence type="ECO:0000256" key="5">
    <source>
        <dbReference type="ARBA" id="ARBA00022723"/>
    </source>
</evidence>
<dbReference type="PANTHER" id="PTHR43344:SF13">
    <property type="entry name" value="PHOSPHATASE RV3661-RELATED"/>
    <property type="match status" value="1"/>
</dbReference>
<dbReference type="EMBL" id="CP002086">
    <property type="protein sequence ID" value="ADJ28019.1"/>
    <property type="molecule type" value="Genomic_DNA"/>
</dbReference>
<dbReference type="FunFam" id="3.40.50.1000:FF:000025">
    <property type="entry name" value="HAD hydrolase, family IB"/>
    <property type="match status" value="1"/>
</dbReference>
<comment type="catalytic activity">
    <reaction evidence="9">
        <text>L-histidinol phosphate + H2O = L-histidinol + phosphate</text>
        <dbReference type="Rhea" id="RHEA:14465"/>
        <dbReference type="ChEBI" id="CHEBI:15377"/>
        <dbReference type="ChEBI" id="CHEBI:43474"/>
        <dbReference type="ChEBI" id="CHEBI:57699"/>
        <dbReference type="ChEBI" id="CHEBI:57980"/>
        <dbReference type="EC" id="3.1.3.15"/>
    </reaction>
    <physiologicalReaction direction="left-to-right" evidence="9">
        <dbReference type="Rhea" id="RHEA:14466"/>
    </physiologicalReaction>
</comment>